<dbReference type="GO" id="GO:0006813">
    <property type="term" value="P:potassium ion transport"/>
    <property type="evidence" value="ECO:0007669"/>
    <property type="project" value="InterPro"/>
</dbReference>
<keyword evidence="5" id="KW-0406">Ion transport</keyword>
<dbReference type="SUPFAM" id="SSF51735">
    <property type="entry name" value="NAD(P)-binding Rossmann-fold domains"/>
    <property type="match status" value="1"/>
</dbReference>
<protein>
    <submittedName>
        <fullName evidence="5">Potassium channel protein</fullName>
    </submittedName>
</protein>
<dbReference type="PANTHER" id="PTHR43833:SF13">
    <property type="entry name" value="POTASSIUM CHANNEL PROTEIN 2-RELATED"/>
    <property type="match status" value="1"/>
</dbReference>
<feature type="transmembrane region" description="Helical" evidence="2">
    <location>
        <begin position="88"/>
        <end position="110"/>
    </location>
</feature>
<dbReference type="GO" id="GO:0005886">
    <property type="term" value="C:plasma membrane"/>
    <property type="evidence" value="ECO:0007669"/>
    <property type="project" value="UniProtKB-SubCell"/>
</dbReference>
<keyword evidence="2" id="KW-1133">Transmembrane helix</keyword>
<dbReference type="EMBL" id="CP009516">
    <property type="protein sequence ID" value="AKB78591.1"/>
    <property type="molecule type" value="Genomic_DNA"/>
</dbReference>
<proteinExistence type="predicted"/>
<name>A0A0E3SCI6_9EURY</name>
<dbReference type="Gene3D" id="3.40.50.720">
    <property type="entry name" value="NAD(P)-binding Rossmann-like Domain"/>
    <property type="match status" value="1"/>
</dbReference>
<evidence type="ECO:0000259" key="4">
    <source>
        <dbReference type="PROSITE" id="PS51202"/>
    </source>
</evidence>
<dbReference type="GeneID" id="24831345"/>
<organism evidence="5 6">
    <name type="scientific">Methanosarcina horonobensis HB-1 = JCM 15518</name>
    <dbReference type="NCBI Taxonomy" id="1434110"/>
    <lineage>
        <taxon>Archaea</taxon>
        <taxon>Methanobacteriati</taxon>
        <taxon>Methanobacteriota</taxon>
        <taxon>Stenosarchaea group</taxon>
        <taxon>Methanomicrobia</taxon>
        <taxon>Methanosarcinales</taxon>
        <taxon>Methanosarcinaceae</taxon>
        <taxon>Methanosarcina</taxon>
    </lineage>
</organism>
<comment type="subcellular location">
    <subcellularLocation>
        <location evidence="1">Cell membrane</location>
        <topology evidence="1">Multi-pass membrane protein</topology>
    </subcellularLocation>
</comment>
<dbReference type="InterPro" id="IPR013099">
    <property type="entry name" value="K_chnl_dom"/>
</dbReference>
<dbReference type="SUPFAM" id="SSF116726">
    <property type="entry name" value="TrkA C-terminal domain-like"/>
    <property type="match status" value="1"/>
</dbReference>
<dbReference type="AlphaFoldDB" id="A0A0E3SCI6"/>
<dbReference type="STRING" id="1434110.MSHOH_2108"/>
<feature type="transmembrane region" description="Helical" evidence="2">
    <location>
        <begin position="60"/>
        <end position="81"/>
    </location>
</feature>
<feature type="transmembrane region" description="Helical" evidence="2">
    <location>
        <begin position="21"/>
        <end position="40"/>
    </location>
</feature>
<dbReference type="PROSITE" id="PS51201">
    <property type="entry name" value="RCK_N"/>
    <property type="match status" value="1"/>
</dbReference>
<keyword evidence="2" id="KW-0472">Membrane</keyword>
<dbReference type="KEGG" id="mhor:MSHOH_2108"/>
<evidence type="ECO:0000313" key="5">
    <source>
        <dbReference type="EMBL" id="AKB78591.1"/>
    </source>
</evidence>
<dbReference type="PATRIC" id="fig|1434110.4.peg.2678"/>
<dbReference type="InterPro" id="IPR036721">
    <property type="entry name" value="RCK_C_sf"/>
</dbReference>
<evidence type="ECO:0000256" key="2">
    <source>
        <dbReference type="SAM" id="Phobius"/>
    </source>
</evidence>
<gene>
    <name evidence="5" type="ORF">MSHOH_2108</name>
</gene>
<keyword evidence="5" id="KW-0407">Ion channel</keyword>
<feature type="domain" description="RCK N-terminal" evidence="3">
    <location>
        <begin position="127"/>
        <end position="242"/>
    </location>
</feature>
<dbReference type="SUPFAM" id="SSF81324">
    <property type="entry name" value="Voltage-gated potassium channels"/>
    <property type="match status" value="1"/>
</dbReference>
<dbReference type="HOGENOM" id="CLU_050982_2_0_2"/>
<accession>A0A0E3SCI6</accession>
<evidence type="ECO:0000256" key="1">
    <source>
        <dbReference type="ARBA" id="ARBA00004651"/>
    </source>
</evidence>
<dbReference type="GO" id="GO:0008324">
    <property type="term" value="F:monoatomic cation transmembrane transporter activity"/>
    <property type="evidence" value="ECO:0007669"/>
    <property type="project" value="InterPro"/>
</dbReference>
<evidence type="ECO:0000313" key="6">
    <source>
        <dbReference type="Proteomes" id="UP000033101"/>
    </source>
</evidence>
<dbReference type="Pfam" id="PF02254">
    <property type="entry name" value="TrkA_N"/>
    <property type="match status" value="1"/>
</dbReference>
<dbReference type="OrthoDB" id="43518at2157"/>
<keyword evidence="5" id="KW-0813">Transport</keyword>
<evidence type="ECO:0000259" key="3">
    <source>
        <dbReference type="PROSITE" id="PS51201"/>
    </source>
</evidence>
<dbReference type="PANTHER" id="PTHR43833">
    <property type="entry name" value="POTASSIUM CHANNEL PROTEIN 2-RELATED-RELATED"/>
    <property type="match status" value="1"/>
</dbReference>
<dbReference type="Proteomes" id="UP000033101">
    <property type="component" value="Chromosome"/>
</dbReference>
<dbReference type="InterPro" id="IPR006037">
    <property type="entry name" value="RCK_C"/>
</dbReference>
<dbReference type="InterPro" id="IPR003148">
    <property type="entry name" value="RCK_N"/>
</dbReference>
<dbReference type="InterPro" id="IPR036291">
    <property type="entry name" value="NAD(P)-bd_dom_sf"/>
</dbReference>
<sequence length="346" mass="38920">MFSSDKKKNRRARSKKLIRKRLNLAYKIVALLLITIYVLLFKHIMILEGQPENANAITAIYWATTTIATVGYGDVVFTSLLGRSFSILVQITGIILISGFLATYVITPWMDKVIKYRLPRKVHSSTKDHIIICGYNQLVETLIDELAEQEITFIIIEDDEELVKELVYRDIPCIFGGPSDKQTLMNAGIEKAKILIANKSDERNANIVLTSREFQHLNIIAIVEDRTNSKYLRYAGADMVVSPKSMFGQFIGRKAMDRLVSRVTGTTEIFKGVHVTEFPVYLKSPLIGKTLKEVSSQRLTGARIVGVWKSGNLSFNPEEDDVIRGNSVLLAVGTPEELSKLKKLTH</sequence>
<dbReference type="Pfam" id="PF07885">
    <property type="entry name" value="Ion_trans_2"/>
    <property type="match status" value="1"/>
</dbReference>
<keyword evidence="6" id="KW-1185">Reference proteome</keyword>
<dbReference type="PROSITE" id="PS51202">
    <property type="entry name" value="RCK_C"/>
    <property type="match status" value="1"/>
</dbReference>
<dbReference type="InterPro" id="IPR050721">
    <property type="entry name" value="Trk_Ktr_HKT_K-transport"/>
</dbReference>
<dbReference type="Gene3D" id="3.30.70.1450">
    <property type="entry name" value="Regulator of K+ conductance, C-terminal domain"/>
    <property type="match status" value="1"/>
</dbReference>
<dbReference type="RefSeq" id="WP_048139675.1">
    <property type="nucleotide sequence ID" value="NZ_BBCW01000010.1"/>
</dbReference>
<keyword evidence="2" id="KW-0812">Transmembrane</keyword>
<dbReference type="Gene3D" id="1.10.287.70">
    <property type="match status" value="1"/>
</dbReference>
<feature type="domain" description="RCK C-terminal" evidence="4">
    <location>
        <begin position="263"/>
        <end position="346"/>
    </location>
</feature>
<dbReference type="Pfam" id="PF02080">
    <property type="entry name" value="TrkA_C"/>
    <property type="match status" value="1"/>
</dbReference>
<reference evidence="5 6" key="1">
    <citation type="submission" date="2014-07" db="EMBL/GenBank/DDBJ databases">
        <title>Methanogenic archaea and the global carbon cycle.</title>
        <authorList>
            <person name="Henriksen J.R."/>
            <person name="Luke J."/>
            <person name="Reinhart S."/>
            <person name="Benedict M.N."/>
            <person name="Youngblut N.D."/>
            <person name="Metcalf M.E."/>
            <person name="Whitaker R.J."/>
            <person name="Metcalf W.W."/>
        </authorList>
    </citation>
    <scope>NUCLEOTIDE SEQUENCE [LARGE SCALE GENOMIC DNA]</scope>
    <source>
        <strain evidence="5 6">HB-1</strain>
    </source>
</reference>